<feature type="compositionally biased region" description="Low complexity" evidence="1">
    <location>
        <begin position="101"/>
        <end position="117"/>
    </location>
</feature>
<proteinExistence type="predicted"/>
<feature type="region of interest" description="Disordered" evidence="1">
    <location>
        <begin position="84"/>
        <end position="124"/>
    </location>
</feature>
<organism evidence="2">
    <name type="scientific">freshwater metagenome</name>
    <dbReference type="NCBI Taxonomy" id="449393"/>
    <lineage>
        <taxon>unclassified sequences</taxon>
        <taxon>metagenomes</taxon>
        <taxon>ecological metagenomes</taxon>
    </lineage>
</organism>
<name>A0A6J7KUI1_9ZZZZ</name>
<accession>A0A6J7KUI1</accession>
<gene>
    <name evidence="2" type="ORF">UFOPK3789_01115</name>
</gene>
<evidence type="ECO:0000256" key="1">
    <source>
        <dbReference type="SAM" id="MobiDB-lite"/>
    </source>
</evidence>
<protein>
    <submittedName>
        <fullName evidence="2">Unannotated protein</fullName>
    </submittedName>
</protein>
<sequence>MRWHLDLIVAGSASAESATRITTVRGGGSSMLFKRAFAEGSFKRSASNNKTHFRGPSIGAACISGRMLSRTSRSIEYSFAVGRNSTTSGWRPRATRVSPVASTSAPANARAPSSAPEPRGPIIK</sequence>
<reference evidence="2" key="1">
    <citation type="submission" date="2020-05" db="EMBL/GenBank/DDBJ databases">
        <authorList>
            <person name="Chiriac C."/>
            <person name="Salcher M."/>
            <person name="Ghai R."/>
            <person name="Kavagutti S V."/>
        </authorList>
    </citation>
    <scope>NUCLEOTIDE SEQUENCE</scope>
</reference>
<dbReference type="AlphaFoldDB" id="A0A6J7KUI1"/>
<dbReference type="EMBL" id="CAFBNL010000072">
    <property type="protein sequence ID" value="CAB4958142.1"/>
    <property type="molecule type" value="Genomic_DNA"/>
</dbReference>
<evidence type="ECO:0000313" key="2">
    <source>
        <dbReference type="EMBL" id="CAB4958142.1"/>
    </source>
</evidence>